<dbReference type="InterPro" id="IPR006151">
    <property type="entry name" value="Shikm_DH/Glu-tRNA_Rdtase"/>
</dbReference>
<reference evidence="14" key="1">
    <citation type="journal article" date="2019" name="Int. J. Syst. Evol. Microbiol.">
        <title>The Global Catalogue of Microorganisms (GCM) 10K type strain sequencing project: providing services to taxonomists for standard genome sequencing and annotation.</title>
        <authorList>
            <consortium name="The Broad Institute Genomics Platform"/>
            <consortium name="The Broad Institute Genome Sequencing Center for Infectious Disease"/>
            <person name="Wu L."/>
            <person name="Ma J."/>
        </authorList>
    </citation>
    <scope>NUCLEOTIDE SEQUENCE [LARGE SCALE GENOMIC DNA]</scope>
    <source>
        <strain evidence="14">NBRC 113072</strain>
    </source>
</reference>
<dbReference type="Gene3D" id="3.40.50.720">
    <property type="entry name" value="NAD(P)-binding Rossmann-like Domain"/>
    <property type="match status" value="1"/>
</dbReference>
<dbReference type="Gene3D" id="3.30.460.30">
    <property type="entry name" value="Glutamyl-tRNA reductase, N-terminal domain"/>
    <property type="match status" value="1"/>
</dbReference>
<accession>A0ABQ6ILY2</accession>
<keyword evidence="4 8" id="KW-0521">NADP</keyword>
<feature type="domain" description="Tetrapyrrole biosynthesis glutamyl-tRNA reductase dimerisation" evidence="10">
    <location>
        <begin position="319"/>
        <end position="419"/>
    </location>
</feature>
<evidence type="ECO:0000256" key="7">
    <source>
        <dbReference type="ARBA" id="ARBA00047464"/>
    </source>
</evidence>
<dbReference type="PANTHER" id="PTHR43013">
    <property type="entry name" value="GLUTAMYL-TRNA REDUCTASE"/>
    <property type="match status" value="1"/>
</dbReference>
<evidence type="ECO:0000259" key="12">
    <source>
        <dbReference type="Pfam" id="PF05201"/>
    </source>
</evidence>
<keyword evidence="5 8" id="KW-0560">Oxidoreductase</keyword>
<evidence type="ECO:0000256" key="9">
    <source>
        <dbReference type="RuleBase" id="RU000584"/>
    </source>
</evidence>
<dbReference type="SUPFAM" id="SSF51735">
    <property type="entry name" value="NAD(P)-binding Rossmann-fold domains"/>
    <property type="match status" value="1"/>
</dbReference>
<feature type="domain" description="Quinate/shikimate 5-dehydrogenase/glutamyl-tRNA reductase" evidence="11">
    <location>
        <begin position="173"/>
        <end position="304"/>
    </location>
</feature>
<dbReference type="Proteomes" id="UP001157126">
    <property type="component" value="Unassembled WGS sequence"/>
</dbReference>
<dbReference type="Pfam" id="PF00745">
    <property type="entry name" value="GlutR_dimer"/>
    <property type="match status" value="1"/>
</dbReference>
<feature type="binding site" evidence="8">
    <location>
        <position position="120"/>
    </location>
    <ligand>
        <name>substrate</name>
    </ligand>
</feature>
<dbReference type="InterPro" id="IPR036343">
    <property type="entry name" value="GluRdtase_N_sf"/>
</dbReference>
<feature type="site" description="Important for activity" evidence="8">
    <location>
        <position position="99"/>
    </location>
</feature>
<comment type="domain">
    <text evidence="8">Possesses an unusual extended V-shaped dimeric structure with each monomer consisting of three distinct domains arranged along a curved 'spinal' alpha-helix. The N-terminal catalytic domain specifically recognizes the glutamate moiety of the substrate. The second domain is the NADPH-binding domain, and the third C-terminal domain is responsible for dimerization.</text>
</comment>
<feature type="binding site" evidence="8">
    <location>
        <begin position="49"/>
        <end position="52"/>
    </location>
    <ligand>
        <name>substrate</name>
    </ligand>
</feature>
<dbReference type="Pfam" id="PF05201">
    <property type="entry name" value="GlutR_N"/>
    <property type="match status" value="1"/>
</dbReference>
<feature type="domain" description="Glutamyl-tRNA reductase N-terminal" evidence="12">
    <location>
        <begin position="7"/>
        <end position="156"/>
    </location>
</feature>
<dbReference type="NCBIfam" id="TIGR01035">
    <property type="entry name" value="hemA"/>
    <property type="match status" value="1"/>
</dbReference>
<dbReference type="PIRSF" id="PIRSF000445">
    <property type="entry name" value="4pyrrol_synth_GluRdtase"/>
    <property type="match status" value="1"/>
</dbReference>
<keyword evidence="6 8" id="KW-0627">Porphyrin biosynthesis</keyword>
<dbReference type="SUPFAM" id="SSF69742">
    <property type="entry name" value="Glutamyl tRNA-reductase catalytic, N-terminal domain"/>
    <property type="match status" value="1"/>
</dbReference>
<feature type="binding site" evidence="8">
    <location>
        <begin position="114"/>
        <end position="116"/>
    </location>
    <ligand>
        <name>substrate</name>
    </ligand>
</feature>
<evidence type="ECO:0000256" key="6">
    <source>
        <dbReference type="ARBA" id="ARBA00023244"/>
    </source>
</evidence>
<feature type="binding site" evidence="8">
    <location>
        <begin position="189"/>
        <end position="194"/>
    </location>
    <ligand>
        <name>NADP(+)</name>
        <dbReference type="ChEBI" id="CHEBI:58349"/>
    </ligand>
</feature>
<comment type="similarity">
    <text evidence="2 8 9">Belongs to the glutamyl-tRNA reductase family.</text>
</comment>
<dbReference type="EMBL" id="BSUO01000001">
    <property type="protein sequence ID" value="GMA38434.1"/>
    <property type="molecule type" value="Genomic_DNA"/>
</dbReference>
<evidence type="ECO:0000256" key="1">
    <source>
        <dbReference type="ARBA" id="ARBA00005059"/>
    </source>
</evidence>
<evidence type="ECO:0000256" key="4">
    <source>
        <dbReference type="ARBA" id="ARBA00022857"/>
    </source>
</evidence>
<evidence type="ECO:0000259" key="10">
    <source>
        <dbReference type="Pfam" id="PF00745"/>
    </source>
</evidence>
<protein>
    <recommendedName>
        <fullName evidence="3 8">Glutamyl-tRNA reductase</fullName>
        <shortName evidence="8">GluTR</shortName>
        <ecNumber evidence="3 8">1.2.1.70</ecNumber>
    </recommendedName>
</protein>
<evidence type="ECO:0000313" key="13">
    <source>
        <dbReference type="EMBL" id="GMA38434.1"/>
    </source>
</evidence>
<comment type="pathway">
    <text evidence="1 8 9">Porphyrin-containing compound metabolism; protoporphyrin-IX biosynthesis; 5-aminolevulinate from L-glutamyl-tRNA(Glu): step 1/2.</text>
</comment>
<dbReference type="InterPro" id="IPR015895">
    <property type="entry name" value="4pyrrol_synth_GluRdtase_N"/>
</dbReference>
<feature type="active site" description="Nucleophile" evidence="8">
    <location>
        <position position="50"/>
    </location>
</feature>
<evidence type="ECO:0000256" key="3">
    <source>
        <dbReference type="ARBA" id="ARBA00012970"/>
    </source>
</evidence>
<comment type="subunit">
    <text evidence="8">Homodimer.</text>
</comment>
<comment type="miscellaneous">
    <text evidence="8">During catalysis, the active site Cys acts as a nucleophile attacking the alpha-carbonyl group of tRNA-bound glutamate with the formation of a thioester intermediate between enzyme and glutamate, and the concomitant release of tRNA(Glu). The thioester intermediate is finally reduced by direct hydride transfer from NADPH, to form the product GSA.</text>
</comment>
<proteinExistence type="inferred from homology"/>
<comment type="function">
    <text evidence="8">Catalyzes the NADPH-dependent reduction of glutamyl-tRNA(Glu) to glutamate 1-semialdehyde (GSA).</text>
</comment>
<evidence type="ECO:0000313" key="14">
    <source>
        <dbReference type="Proteomes" id="UP001157126"/>
    </source>
</evidence>
<dbReference type="CDD" id="cd05213">
    <property type="entry name" value="NAD_bind_Glutamyl_tRNA_reduct"/>
    <property type="match status" value="1"/>
</dbReference>
<dbReference type="InterPro" id="IPR015896">
    <property type="entry name" value="4pyrrol_synth_GluRdtase_dimer"/>
</dbReference>
<gene>
    <name evidence="8 13" type="primary">hemA</name>
    <name evidence="13" type="ORF">GCM10025883_04790</name>
</gene>
<dbReference type="Pfam" id="PF01488">
    <property type="entry name" value="Shikimate_DH"/>
    <property type="match status" value="1"/>
</dbReference>
<dbReference type="RefSeq" id="WP_284302511.1">
    <property type="nucleotide sequence ID" value="NZ_BSUO01000001.1"/>
</dbReference>
<evidence type="ECO:0000256" key="8">
    <source>
        <dbReference type="HAMAP-Rule" id="MF_00087"/>
    </source>
</evidence>
<dbReference type="HAMAP" id="MF_00087">
    <property type="entry name" value="Glu_tRNA_reductase"/>
    <property type="match status" value="1"/>
</dbReference>
<dbReference type="PANTHER" id="PTHR43013:SF1">
    <property type="entry name" value="GLUTAMYL-TRNA REDUCTASE"/>
    <property type="match status" value="1"/>
</dbReference>
<dbReference type="SUPFAM" id="SSF69075">
    <property type="entry name" value="Glutamyl tRNA-reductase dimerization domain"/>
    <property type="match status" value="1"/>
</dbReference>
<comment type="caution">
    <text evidence="8">Lacks conserved residue(s) required for the propagation of feature annotation.</text>
</comment>
<dbReference type="InterPro" id="IPR036291">
    <property type="entry name" value="NAD(P)-bd_dom_sf"/>
</dbReference>
<name>A0ABQ6ILY2_9MICO</name>
<evidence type="ECO:0000256" key="5">
    <source>
        <dbReference type="ARBA" id="ARBA00023002"/>
    </source>
</evidence>
<dbReference type="NCBIfam" id="NF000744">
    <property type="entry name" value="PRK00045.1-3"/>
    <property type="match status" value="1"/>
</dbReference>
<evidence type="ECO:0000259" key="11">
    <source>
        <dbReference type="Pfam" id="PF01488"/>
    </source>
</evidence>
<keyword evidence="14" id="KW-1185">Reference proteome</keyword>
<sequence length="440" mass="47318">MSLVVMGISHRSSDMSLLERLSLDDTRLDSLTRTLLSGEHIEEVALLSTCNRLEVYAEASTFHGAVAHIGEAVADETQVDRDELNAAFYVHYEDRAIAHVFSVACGLDAMAVGEAQILGQVRGTLSRGQDSGSVGHQLNLLLQHALRVGKRAHSDTELDRYGSSLVEVGLSRAQEHVGDLSHASVLVIGAGAMSSLVATTAVRHDVRSLTVINRTPERTRRLAAATGATARNWDELPEALAEADVVLSCTGAMGQVVEADVVRRMLPGRQGRPVAFVDLALPRDVDPEIADLPGCLVVALDDLGRALSDVSIGGEALRQVEDMVVSEVAAFLMTRRQESVAPAVAALRRHAAAVVRAELDRLDTRLTGVDAQTRAEVERTVHRVVDKLLHTPTVRVKELVANGTGGGDYAQALRELFDLDHEHVATVTRPPERGGTRDLP</sequence>
<dbReference type="InterPro" id="IPR036453">
    <property type="entry name" value="GluRdtase_dimer_dom_sf"/>
</dbReference>
<comment type="catalytic activity">
    <reaction evidence="7 8 9">
        <text>(S)-4-amino-5-oxopentanoate + tRNA(Glu) + NADP(+) = L-glutamyl-tRNA(Glu) + NADPH + H(+)</text>
        <dbReference type="Rhea" id="RHEA:12344"/>
        <dbReference type="Rhea" id="RHEA-COMP:9663"/>
        <dbReference type="Rhea" id="RHEA-COMP:9680"/>
        <dbReference type="ChEBI" id="CHEBI:15378"/>
        <dbReference type="ChEBI" id="CHEBI:57501"/>
        <dbReference type="ChEBI" id="CHEBI:57783"/>
        <dbReference type="ChEBI" id="CHEBI:58349"/>
        <dbReference type="ChEBI" id="CHEBI:78442"/>
        <dbReference type="ChEBI" id="CHEBI:78520"/>
        <dbReference type="EC" id="1.2.1.70"/>
    </reaction>
</comment>
<dbReference type="EC" id="1.2.1.70" evidence="3 8"/>
<organism evidence="13 14">
    <name type="scientific">Mobilicoccus caccae</name>
    <dbReference type="NCBI Taxonomy" id="1859295"/>
    <lineage>
        <taxon>Bacteria</taxon>
        <taxon>Bacillati</taxon>
        <taxon>Actinomycetota</taxon>
        <taxon>Actinomycetes</taxon>
        <taxon>Micrococcales</taxon>
        <taxon>Dermatophilaceae</taxon>
        <taxon>Mobilicoccus</taxon>
    </lineage>
</organism>
<evidence type="ECO:0000256" key="2">
    <source>
        <dbReference type="ARBA" id="ARBA00005916"/>
    </source>
</evidence>
<dbReference type="InterPro" id="IPR000343">
    <property type="entry name" value="4pyrrol_synth_GluRdtase"/>
</dbReference>
<comment type="caution">
    <text evidence="13">The sequence shown here is derived from an EMBL/GenBank/DDBJ whole genome shotgun (WGS) entry which is preliminary data.</text>
</comment>